<evidence type="ECO:0000313" key="2">
    <source>
        <dbReference type="Proteomes" id="UP000237105"/>
    </source>
</evidence>
<comment type="caution">
    <text evidence="1">The sequence shown here is derived from an EMBL/GenBank/DDBJ whole genome shotgun (WGS) entry which is preliminary data.</text>
</comment>
<protein>
    <submittedName>
        <fullName evidence="1">Uncharacterized protein</fullName>
    </submittedName>
</protein>
<gene>
    <name evidence="1" type="ORF">PanWU01x14_072540</name>
</gene>
<dbReference type="AlphaFoldDB" id="A0A2P5DDW1"/>
<proteinExistence type="predicted"/>
<name>A0A2P5DDW1_PARAD</name>
<sequence>MSLAIPTGSYRRGLDISEVPPVPRRPIAPAATPLSWAFFKKLSSALLTTAMASPLSSGSRNRPPFIGSD</sequence>
<keyword evidence="2" id="KW-1185">Reference proteome</keyword>
<organism evidence="1 2">
    <name type="scientific">Parasponia andersonii</name>
    <name type="common">Sponia andersonii</name>
    <dbReference type="NCBI Taxonomy" id="3476"/>
    <lineage>
        <taxon>Eukaryota</taxon>
        <taxon>Viridiplantae</taxon>
        <taxon>Streptophyta</taxon>
        <taxon>Embryophyta</taxon>
        <taxon>Tracheophyta</taxon>
        <taxon>Spermatophyta</taxon>
        <taxon>Magnoliopsida</taxon>
        <taxon>eudicotyledons</taxon>
        <taxon>Gunneridae</taxon>
        <taxon>Pentapetalae</taxon>
        <taxon>rosids</taxon>
        <taxon>fabids</taxon>
        <taxon>Rosales</taxon>
        <taxon>Cannabaceae</taxon>
        <taxon>Parasponia</taxon>
    </lineage>
</organism>
<dbReference type="EMBL" id="JXTB01000044">
    <property type="protein sequence ID" value="PON71457.1"/>
    <property type="molecule type" value="Genomic_DNA"/>
</dbReference>
<reference evidence="2" key="1">
    <citation type="submission" date="2016-06" db="EMBL/GenBank/DDBJ databases">
        <title>Parallel loss of symbiosis genes in relatives of nitrogen-fixing non-legume Parasponia.</title>
        <authorList>
            <person name="Van Velzen R."/>
            <person name="Holmer R."/>
            <person name="Bu F."/>
            <person name="Rutten L."/>
            <person name="Van Zeijl A."/>
            <person name="Liu W."/>
            <person name="Santuari L."/>
            <person name="Cao Q."/>
            <person name="Sharma T."/>
            <person name="Shen D."/>
            <person name="Roswanjaya Y."/>
            <person name="Wardhani T."/>
            <person name="Kalhor M.S."/>
            <person name="Jansen J."/>
            <person name="Van den Hoogen J."/>
            <person name="Gungor B."/>
            <person name="Hartog M."/>
            <person name="Hontelez J."/>
            <person name="Verver J."/>
            <person name="Yang W.-C."/>
            <person name="Schijlen E."/>
            <person name="Repin R."/>
            <person name="Schilthuizen M."/>
            <person name="Schranz E."/>
            <person name="Heidstra R."/>
            <person name="Miyata K."/>
            <person name="Fedorova E."/>
            <person name="Kohlen W."/>
            <person name="Bisseling T."/>
            <person name="Smit S."/>
            <person name="Geurts R."/>
        </authorList>
    </citation>
    <scope>NUCLEOTIDE SEQUENCE [LARGE SCALE GENOMIC DNA]</scope>
    <source>
        <strain evidence="2">cv. WU1-14</strain>
    </source>
</reference>
<evidence type="ECO:0000313" key="1">
    <source>
        <dbReference type="EMBL" id="PON71457.1"/>
    </source>
</evidence>
<dbReference type="Proteomes" id="UP000237105">
    <property type="component" value="Unassembled WGS sequence"/>
</dbReference>
<accession>A0A2P5DDW1</accession>